<dbReference type="EMBL" id="VTPC01068314">
    <property type="protein sequence ID" value="KAF2889316.1"/>
    <property type="molecule type" value="Genomic_DNA"/>
</dbReference>
<dbReference type="Proteomes" id="UP000801492">
    <property type="component" value="Unassembled WGS sequence"/>
</dbReference>
<evidence type="ECO:0000313" key="2">
    <source>
        <dbReference type="EMBL" id="KAF2889316.1"/>
    </source>
</evidence>
<name>A0A8K0CQH2_IGNLU</name>
<reference evidence="2" key="1">
    <citation type="submission" date="2019-08" db="EMBL/GenBank/DDBJ databases">
        <title>The genome of the North American firefly Photinus pyralis.</title>
        <authorList>
            <consortium name="Photinus pyralis genome working group"/>
            <person name="Fallon T.R."/>
            <person name="Sander Lower S.E."/>
            <person name="Weng J.-K."/>
        </authorList>
    </citation>
    <scope>NUCLEOTIDE SEQUENCE</scope>
    <source>
        <strain evidence="2">TRF0915ILg1</strain>
        <tissue evidence="2">Whole body</tissue>
    </source>
</reference>
<evidence type="ECO:0000256" key="1">
    <source>
        <dbReference type="SAM" id="MobiDB-lite"/>
    </source>
</evidence>
<comment type="caution">
    <text evidence="2">The sequence shown here is derived from an EMBL/GenBank/DDBJ whole genome shotgun (WGS) entry which is preliminary data.</text>
</comment>
<gene>
    <name evidence="2" type="ORF">ILUMI_16857</name>
</gene>
<accession>A0A8K0CQH2</accession>
<feature type="compositionally biased region" description="Basic residues" evidence="1">
    <location>
        <begin position="48"/>
        <end position="57"/>
    </location>
</feature>
<organism evidence="2 3">
    <name type="scientific">Ignelater luminosus</name>
    <name type="common">Cucubano</name>
    <name type="synonym">Pyrophorus luminosus</name>
    <dbReference type="NCBI Taxonomy" id="2038154"/>
    <lineage>
        <taxon>Eukaryota</taxon>
        <taxon>Metazoa</taxon>
        <taxon>Ecdysozoa</taxon>
        <taxon>Arthropoda</taxon>
        <taxon>Hexapoda</taxon>
        <taxon>Insecta</taxon>
        <taxon>Pterygota</taxon>
        <taxon>Neoptera</taxon>
        <taxon>Endopterygota</taxon>
        <taxon>Coleoptera</taxon>
        <taxon>Polyphaga</taxon>
        <taxon>Elateriformia</taxon>
        <taxon>Elateroidea</taxon>
        <taxon>Elateridae</taxon>
        <taxon>Agrypninae</taxon>
        <taxon>Pyrophorini</taxon>
        <taxon>Ignelater</taxon>
    </lineage>
</organism>
<dbReference type="AlphaFoldDB" id="A0A8K0CQH2"/>
<proteinExistence type="predicted"/>
<sequence>VHVSSSKMCRWETNKLFQEGFDTLLHAIDPSWHLRRRRMNSLSVTKLKNTKTRRRNTTVKTESDYGPAAAKPDINQGELPRKSFALLEKLHQDEVDKIESNTRGQHNNVKYLEMR</sequence>
<keyword evidence="3" id="KW-1185">Reference proteome</keyword>
<feature type="non-terminal residue" evidence="2">
    <location>
        <position position="1"/>
    </location>
</feature>
<feature type="region of interest" description="Disordered" evidence="1">
    <location>
        <begin position="48"/>
        <end position="77"/>
    </location>
</feature>
<protein>
    <submittedName>
        <fullName evidence="2">Uncharacterized protein</fullName>
    </submittedName>
</protein>
<evidence type="ECO:0000313" key="3">
    <source>
        <dbReference type="Proteomes" id="UP000801492"/>
    </source>
</evidence>